<accession>A0AC35UDI7</accession>
<evidence type="ECO:0000313" key="1">
    <source>
        <dbReference type="Proteomes" id="UP000095286"/>
    </source>
</evidence>
<sequence length="392" mass="43470">MRTKNSLNRLSSSSSVSSALSRSQDSAASLSFVSNASIDSSTDQLSASSSASSNCSSGDSGIVSRKGMSSSKSSIELVDKQNNSVKNAHSTSQRFSFFENNKNIFAGHKKEQSLGSRIVSVPLNNLKKSGCRVKEHLLSVTRPAKALSYQKSDLTNGNIDTATIESKFRREVHITNNNPDFTKENPYAYCRPATTKLTNNILLTSGNTPMTSSFSSAIFNFGVKTDIRQHDSIKRTIIHASTGEILKGIASLINYKCSCLRHFDTDQLTIWLRTVDRSLLVQGWQDIAFLNPANMVFFFMLVRSVLNEEEDFPIKNIGDLQSVVLTCLYVSYSYMGNEIKSIMRMWRMIRLYLSRRGNPDIPAPTFAELLDKLNMNTSKFLNGSVGYANDGF</sequence>
<name>A0AC35UDI7_9BILA</name>
<dbReference type="WBParaSite" id="RSKR_0001025700.1">
    <property type="protein sequence ID" value="RSKR_0001025700.1"/>
    <property type="gene ID" value="RSKR_0001025700"/>
</dbReference>
<evidence type="ECO:0000313" key="2">
    <source>
        <dbReference type="WBParaSite" id="RSKR_0001025700.1"/>
    </source>
</evidence>
<proteinExistence type="predicted"/>
<protein>
    <submittedName>
        <fullName evidence="2">Cyclin-dependent kinase 5 activator 1-like</fullName>
    </submittedName>
</protein>
<dbReference type="Proteomes" id="UP000095286">
    <property type="component" value="Unplaced"/>
</dbReference>
<organism evidence="1 2">
    <name type="scientific">Rhabditophanes sp. KR3021</name>
    <dbReference type="NCBI Taxonomy" id="114890"/>
    <lineage>
        <taxon>Eukaryota</taxon>
        <taxon>Metazoa</taxon>
        <taxon>Ecdysozoa</taxon>
        <taxon>Nematoda</taxon>
        <taxon>Chromadorea</taxon>
        <taxon>Rhabditida</taxon>
        <taxon>Tylenchina</taxon>
        <taxon>Panagrolaimomorpha</taxon>
        <taxon>Strongyloidoidea</taxon>
        <taxon>Alloionematidae</taxon>
        <taxon>Rhabditophanes</taxon>
    </lineage>
</organism>
<reference evidence="2" key="1">
    <citation type="submission" date="2016-11" db="UniProtKB">
        <authorList>
            <consortium name="WormBaseParasite"/>
        </authorList>
    </citation>
    <scope>IDENTIFICATION</scope>
    <source>
        <strain evidence="2">KR3021</strain>
    </source>
</reference>